<keyword evidence="4" id="KW-0805">Transcription regulation</keyword>
<dbReference type="PANTHER" id="PTHR48111">
    <property type="entry name" value="REGULATOR OF RPOS"/>
    <property type="match status" value="1"/>
</dbReference>
<dbReference type="GO" id="GO:0032993">
    <property type="term" value="C:protein-DNA complex"/>
    <property type="evidence" value="ECO:0007669"/>
    <property type="project" value="TreeGrafter"/>
</dbReference>
<evidence type="ECO:0000256" key="4">
    <source>
        <dbReference type="ARBA" id="ARBA00023015"/>
    </source>
</evidence>
<name>A0A6N7X285_9FIRM</name>
<evidence type="ECO:0000313" key="13">
    <source>
        <dbReference type="Proteomes" id="UP000440713"/>
    </source>
</evidence>
<feature type="modified residue" description="4-aspartylphosphate" evidence="8">
    <location>
        <position position="54"/>
    </location>
</feature>
<dbReference type="Gene3D" id="1.10.10.10">
    <property type="entry name" value="Winged helix-like DNA-binding domain superfamily/Winged helix DNA-binding domain"/>
    <property type="match status" value="1"/>
</dbReference>
<dbReference type="Proteomes" id="UP000440713">
    <property type="component" value="Unassembled WGS sequence"/>
</dbReference>
<dbReference type="SUPFAM" id="SSF46894">
    <property type="entry name" value="C-terminal effector domain of the bipartite response regulators"/>
    <property type="match status" value="1"/>
</dbReference>
<evidence type="ECO:0000256" key="5">
    <source>
        <dbReference type="ARBA" id="ARBA00023125"/>
    </source>
</evidence>
<dbReference type="CDD" id="cd17574">
    <property type="entry name" value="REC_OmpR"/>
    <property type="match status" value="1"/>
</dbReference>
<evidence type="ECO:0000256" key="6">
    <source>
        <dbReference type="ARBA" id="ARBA00023163"/>
    </source>
</evidence>
<dbReference type="Gene3D" id="3.40.50.2300">
    <property type="match status" value="1"/>
</dbReference>
<dbReference type="InterPro" id="IPR011006">
    <property type="entry name" value="CheY-like_superfamily"/>
</dbReference>
<dbReference type="InterPro" id="IPR001867">
    <property type="entry name" value="OmpR/PhoB-type_DNA-bd"/>
</dbReference>
<dbReference type="SUPFAM" id="SSF52172">
    <property type="entry name" value="CheY-like"/>
    <property type="match status" value="1"/>
</dbReference>
<dbReference type="GO" id="GO:0000976">
    <property type="term" value="F:transcription cis-regulatory region binding"/>
    <property type="evidence" value="ECO:0007669"/>
    <property type="project" value="TreeGrafter"/>
</dbReference>
<evidence type="ECO:0000256" key="2">
    <source>
        <dbReference type="ARBA" id="ARBA00022553"/>
    </source>
</evidence>
<comment type="function">
    <text evidence="7">May play the central regulatory role in sporulation. It may be an element of the effector pathway responsible for the activation of sporulation genes in response to nutritional stress. Spo0A may act in concert with spo0H (a sigma factor) to control the expression of some genes that are critical to the sporulation process.</text>
</comment>
<dbReference type="InterPro" id="IPR001789">
    <property type="entry name" value="Sig_transdc_resp-reg_receiver"/>
</dbReference>
<dbReference type="EMBL" id="VUNE01000002">
    <property type="protein sequence ID" value="MST62191.1"/>
    <property type="molecule type" value="Genomic_DNA"/>
</dbReference>
<sequence>MKKKILIVDDDLDIRESIKMIIDSEDYEIFLAGDAEEGTDIIEQNKDIDIIILDVMMPGKSGIQFCREVREKYTMPILFISARTSESDKIMGLSAGGDDYIVKPFSYTELLAKIKAILRRQYVYNGSQRRESYQIYEYHRYKDLLVNKDINEVLLNEKKVCCTEVEYRILLVMIENSPSCMSANEIYEKIWGELCHQYTSNSIMVHIRNLRIKLGDTGKKPEYIKTTWGKGYYIG</sequence>
<organism evidence="12 13">
    <name type="scientific">Peptostreptococcus porci</name>
    <dbReference type="NCBI Taxonomy" id="2652282"/>
    <lineage>
        <taxon>Bacteria</taxon>
        <taxon>Bacillati</taxon>
        <taxon>Bacillota</taxon>
        <taxon>Clostridia</taxon>
        <taxon>Peptostreptococcales</taxon>
        <taxon>Peptostreptococcaceae</taxon>
        <taxon>Peptostreptococcus</taxon>
    </lineage>
</organism>
<keyword evidence="5 9" id="KW-0238">DNA-binding</keyword>
<dbReference type="PANTHER" id="PTHR48111:SF2">
    <property type="entry name" value="RESPONSE REGULATOR SAER"/>
    <property type="match status" value="1"/>
</dbReference>
<proteinExistence type="predicted"/>
<gene>
    <name evidence="12" type="ORF">FYJ71_04275</name>
</gene>
<evidence type="ECO:0000256" key="3">
    <source>
        <dbReference type="ARBA" id="ARBA00023012"/>
    </source>
</evidence>
<evidence type="ECO:0000259" key="11">
    <source>
        <dbReference type="PROSITE" id="PS51755"/>
    </source>
</evidence>
<dbReference type="CDD" id="cd00383">
    <property type="entry name" value="trans_reg_C"/>
    <property type="match status" value="1"/>
</dbReference>
<evidence type="ECO:0000256" key="9">
    <source>
        <dbReference type="PROSITE-ProRule" id="PRU01091"/>
    </source>
</evidence>
<evidence type="ECO:0000256" key="8">
    <source>
        <dbReference type="PROSITE-ProRule" id="PRU00169"/>
    </source>
</evidence>
<evidence type="ECO:0000256" key="7">
    <source>
        <dbReference type="ARBA" id="ARBA00024867"/>
    </source>
</evidence>
<comment type="caution">
    <text evidence="12">The sequence shown here is derived from an EMBL/GenBank/DDBJ whole genome shotgun (WGS) entry which is preliminary data.</text>
</comment>
<dbReference type="GO" id="GO:0005829">
    <property type="term" value="C:cytosol"/>
    <property type="evidence" value="ECO:0007669"/>
    <property type="project" value="TreeGrafter"/>
</dbReference>
<keyword evidence="2 8" id="KW-0597">Phosphoprotein</keyword>
<dbReference type="InterPro" id="IPR039420">
    <property type="entry name" value="WalR-like"/>
</dbReference>
<feature type="domain" description="OmpR/PhoB-type" evidence="11">
    <location>
        <begin position="136"/>
        <end position="235"/>
    </location>
</feature>
<feature type="domain" description="Response regulatory" evidence="10">
    <location>
        <begin position="4"/>
        <end position="118"/>
    </location>
</feature>
<protein>
    <recommendedName>
        <fullName evidence="1">Stage 0 sporulation protein A homolog</fullName>
    </recommendedName>
</protein>
<dbReference type="SMART" id="SM00448">
    <property type="entry name" value="REC"/>
    <property type="match status" value="1"/>
</dbReference>
<reference evidence="12 13" key="1">
    <citation type="submission" date="2019-08" db="EMBL/GenBank/DDBJ databases">
        <title>In-depth cultivation of the pig gut microbiome towards novel bacterial diversity and tailored functional studies.</title>
        <authorList>
            <person name="Wylensek D."/>
            <person name="Hitch T.C.A."/>
            <person name="Clavel T."/>
        </authorList>
    </citation>
    <scope>NUCLEOTIDE SEQUENCE [LARGE SCALE GENOMIC DNA]</scope>
    <source>
        <strain evidence="12 13">WCA-SAB-591-4A-A</strain>
    </source>
</reference>
<keyword evidence="3" id="KW-0902">Two-component regulatory system</keyword>
<keyword evidence="6" id="KW-0804">Transcription</keyword>
<dbReference type="PROSITE" id="PS50110">
    <property type="entry name" value="RESPONSE_REGULATORY"/>
    <property type="match status" value="1"/>
</dbReference>
<dbReference type="Gene3D" id="6.10.250.690">
    <property type="match status" value="1"/>
</dbReference>
<keyword evidence="13" id="KW-1185">Reference proteome</keyword>
<evidence type="ECO:0000313" key="12">
    <source>
        <dbReference type="EMBL" id="MST62191.1"/>
    </source>
</evidence>
<accession>A0A6N7X285</accession>
<dbReference type="InterPro" id="IPR036388">
    <property type="entry name" value="WH-like_DNA-bd_sf"/>
</dbReference>
<dbReference type="RefSeq" id="WP_154537591.1">
    <property type="nucleotide sequence ID" value="NZ_JAQYHJ010000020.1"/>
</dbReference>
<feature type="DNA-binding region" description="OmpR/PhoB-type" evidence="9">
    <location>
        <begin position="136"/>
        <end position="235"/>
    </location>
</feature>
<evidence type="ECO:0000259" key="10">
    <source>
        <dbReference type="PROSITE" id="PS50110"/>
    </source>
</evidence>
<dbReference type="AlphaFoldDB" id="A0A6N7X285"/>
<evidence type="ECO:0000256" key="1">
    <source>
        <dbReference type="ARBA" id="ARBA00018672"/>
    </source>
</evidence>
<dbReference type="FunFam" id="3.40.50.2300:FF:000001">
    <property type="entry name" value="DNA-binding response regulator PhoB"/>
    <property type="match status" value="1"/>
</dbReference>
<dbReference type="Pfam" id="PF00072">
    <property type="entry name" value="Response_reg"/>
    <property type="match status" value="1"/>
</dbReference>
<dbReference type="PROSITE" id="PS51755">
    <property type="entry name" value="OMPR_PHOB"/>
    <property type="match status" value="1"/>
</dbReference>
<dbReference type="GO" id="GO:0006355">
    <property type="term" value="P:regulation of DNA-templated transcription"/>
    <property type="evidence" value="ECO:0007669"/>
    <property type="project" value="InterPro"/>
</dbReference>
<dbReference type="Pfam" id="PF00486">
    <property type="entry name" value="Trans_reg_C"/>
    <property type="match status" value="1"/>
</dbReference>
<dbReference type="GO" id="GO:0000156">
    <property type="term" value="F:phosphorelay response regulator activity"/>
    <property type="evidence" value="ECO:0007669"/>
    <property type="project" value="TreeGrafter"/>
</dbReference>
<dbReference type="InterPro" id="IPR016032">
    <property type="entry name" value="Sig_transdc_resp-reg_C-effctor"/>
</dbReference>
<dbReference type="SMART" id="SM00862">
    <property type="entry name" value="Trans_reg_C"/>
    <property type="match status" value="1"/>
</dbReference>